<feature type="region of interest" description="Disordered" evidence="1">
    <location>
        <begin position="69"/>
        <end position="96"/>
    </location>
</feature>
<name>A0A6G1C5U0_9ORYZ</name>
<evidence type="ECO:0000313" key="2">
    <source>
        <dbReference type="EMBL" id="KAF0895540.1"/>
    </source>
</evidence>
<evidence type="ECO:0000256" key="1">
    <source>
        <dbReference type="SAM" id="MobiDB-lite"/>
    </source>
</evidence>
<gene>
    <name evidence="2" type="ORF">E2562_013622</name>
</gene>
<reference evidence="2 3" key="1">
    <citation type="submission" date="2019-11" db="EMBL/GenBank/DDBJ databases">
        <title>Whole genome sequence of Oryza granulata.</title>
        <authorList>
            <person name="Li W."/>
        </authorList>
    </citation>
    <scope>NUCLEOTIDE SEQUENCE [LARGE SCALE GENOMIC DNA]</scope>
    <source>
        <strain evidence="3">cv. Menghai</strain>
        <tissue evidence="2">Leaf</tissue>
    </source>
</reference>
<dbReference type="Proteomes" id="UP000479710">
    <property type="component" value="Unassembled WGS sequence"/>
</dbReference>
<accession>A0A6G1C5U0</accession>
<organism evidence="2 3">
    <name type="scientific">Oryza meyeriana var. granulata</name>
    <dbReference type="NCBI Taxonomy" id="110450"/>
    <lineage>
        <taxon>Eukaryota</taxon>
        <taxon>Viridiplantae</taxon>
        <taxon>Streptophyta</taxon>
        <taxon>Embryophyta</taxon>
        <taxon>Tracheophyta</taxon>
        <taxon>Spermatophyta</taxon>
        <taxon>Magnoliopsida</taxon>
        <taxon>Liliopsida</taxon>
        <taxon>Poales</taxon>
        <taxon>Poaceae</taxon>
        <taxon>BOP clade</taxon>
        <taxon>Oryzoideae</taxon>
        <taxon>Oryzeae</taxon>
        <taxon>Oryzinae</taxon>
        <taxon>Oryza</taxon>
        <taxon>Oryza meyeriana</taxon>
    </lineage>
</organism>
<dbReference type="AlphaFoldDB" id="A0A6G1C5U0"/>
<keyword evidence="3" id="KW-1185">Reference proteome</keyword>
<evidence type="ECO:0000313" key="3">
    <source>
        <dbReference type="Proteomes" id="UP000479710"/>
    </source>
</evidence>
<feature type="compositionally biased region" description="Basic and acidic residues" evidence="1">
    <location>
        <begin position="74"/>
        <end position="96"/>
    </location>
</feature>
<comment type="caution">
    <text evidence="2">The sequence shown here is derived from an EMBL/GenBank/DDBJ whole genome shotgun (WGS) entry which is preliminary data.</text>
</comment>
<proteinExistence type="predicted"/>
<protein>
    <submittedName>
        <fullName evidence="2">Uncharacterized protein</fullName>
    </submittedName>
</protein>
<dbReference type="EMBL" id="SPHZ02000010">
    <property type="protein sequence ID" value="KAF0895540.1"/>
    <property type="molecule type" value="Genomic_DNA"/>
</dbReference>
<sequence>MRLGACYPNWHCLDPRALRICLGTGGLIGTYHRFELARAWAGLRGIYGNLKDLGLEVLCARGLPLMPPRAKHGTHLESQKIREDEAKPMEPVRGPRDRAQMAFVPPNGRGPAYETGRVTISTSLIRP</sequence>